<comment type="pathway">
    <text evidence="1">Amino-acid degradation; L-valine degradation.</text>
</comment>
<dbReference type="InterPro" id="IPR006115">
    <property type="entry name" value="6PGDH_NADP-bd"/>
</dbReference>
<dbReference type="FunFam" id="1.10.1040.10:FF:000006">
    <property type="entry name" value="3-hydroxyisobutyrate dehydrogenase"/>
    <property type="match status" value="1"/>
</dbReference>
<organism evidence="10 11">
    <name type="scientific">Tilletiaria anomala (strain ATCC 24038 / CBS 436.72 / UBC 951)</name>
    <dbReference type="NCBI Taxonomy" id="1037660"/>
    <lineage>
        <taxon>Eukaryota</taxon>
        <taxon>Fungi</taxon>
        <taxon>Dikarya</taxon>
        <taxon>Basidiomycota</taxon>
        <taxon>Ustilaginomycotina</taxon>
        <taxon>Exobasidiomycetes</taxon>
        <taxon>Georgefischeriales</taxon>
        <taxon>Tilletiariaceae</taxon>
        <taxon>Tilletiaria</taxon>
    </lineage>
</organism>
<dbReference type="OrthoDB" id="435038at2759"/>
<gene>
    <name evidence="10" type="ORF">K437DRAFT_259601</name>
</gene>
<evidence type="ECO:0000256" key="6">
    <source>
        <dbReference type="ARBA" id="ARBA00023027"/>
    </source>
</evidence>
<dbReference type="HOGENOM" id="CLU_035117_6_1_1"/>
<dbReference type="Gene3D" id="1.10.1040.10">
    <property type="entry name" value="N-(1-d-carboxylethyl)-l-norvaline Dehydrogenase, domain 2"/>
    <property type="match status" value="1"/>
</dbReference>
<evidence type="ECO:0000313" key="10">
    <source>
        <dbReference type="EMBL" id="KDN37949.1"/>
    </source>
</evidence>
<dbReference type="Pfam" id="PF03446">
    <property type="entry name" value="NAD_binding_2"/>
    <property type="match status" value="2"/>
</dbReference>
<keyword evidence="6" id="KW-0520">NAD</keyword>
<evidence type="ECO:0000256" key="2">
    <source>
        <dbReference type="ARBA" id="ARBA00006013"/>
    </source>
</evidence>
<keyword evidence="11" id="KW-1185">Reference proteome</keyword>
<evidence type="ECO:0000256" key="1">
    <source>
        <dbReference type="ARBA" id="ARBA00005109"/>
    </source>
</evidence>
<keyword evidence="4" id="KW-0101">Branched-chain amino acid catabolism</keyword>
<dbReference type="InterPro" id="IPR036291">
    <property type="entry name" value="NAD(P)-bd_dom_sf"/>
</dbReference>
<dbReference type="AlphaFoldDB" id="A0A066VGS7"/>
<name>A0A066VGS7_TILAU</name>
<evidence type="ECO:0000259" key="9">
    <source>
        <dbReference type="Pfam" id="PF14833"/>
    </source>
</evidence>
<dbReference type="InterPro" id="IPR029154">
    <property type="entry name" value="HIBADH-like_NADP-bd"/>
</dbReference>
<dbReference type="InterPro" id="IPR013328">
    <property type="entry name" value="6PGD_dom2"/>
</dbReference>
<dbReference type="RefSeq" id="XP_013240550.1">
    <property type="nucleotide sequence ID" value="XM_013385096.1"/>
</dbReference>
<dbReference type="PANTHER" id="PTHR22981">
    <property type="entry name" value="3-HYDROXYISOBUTYRATE DEHYDROGENASE-RELATED"/>
    <property type="match status" value="1"/>
</dbReference>
<dbReference type="OMA" id="MGKKVWH"/>
<evidence type="ECO:0000256" key="4">
    <source>
        <dbReference type="ARBA" id="ARBA00022456"/>
    </source>
</evidence>
<dbReference type="GO" id="GO:0005739">
    <property type="term" value="C:mitochondrion"/>
    <property type="evidence" value="ECO:0007669"/>
    <property type="project" value="TreeGrafter"/>
</dbReference>
<dbReference type="EMBL" id="JMSN01000127">
    <property type="protein sequence ID" value="KDN37949.1"/>
    <property type="molecule type" value="Genomic_DNA"/>
</dbReference>
<dbReference type="InterPro" id="IPR008927">
    <property type="entry name" value="6-PGluconate_DH-like_C_sf"/>
</dbReference>
<feature type="domain" description="6-phosphogluconate dehydrogenase NADP-binding" evidence="8">
    <location>
        <begin position="157"/>
        <end position="225"/>
    </location>
</feature>
<dbReference type="GO" id="GO:0008442">
    <property type="term" value="F:3-hydroxyisobutyrate dehydrogenase activity"/>
    <property type="evidence" value="ECO:0007669"/>
    <property type="project" value="UniProtKB-EC"/>
</dbReference>
<dbReference type="STRING" id="1037660.A0A066VGS7"/>
<comment type="similarity">
    <text evidence="2">Belongs to the HIBADH-related family. 3-hydroxyisobutyrate dehydrogenase subfamily.</text>
</comment>
<dbReference type="SUPFAM" id="SSF48179">
    <property type="entry name" value="6-phosphogluconate dehydrogenase C-terminal domain-like"/>
    <property type="match status" value="1"/>
</dbReference>
<evidence type="ECO:0000256" key="3">
    <source>
        <dbReference type="ARBA" id="ARBA00012991"/>
    </source>
</evidence>
<dbReference type="Pfam" id="PF14833">
    <property type="entry name" value="NAD_binding_11"/>
    <property type="match status" value="1"/>
</dbReference>
<dbReference type="InterPro" id="IPR002204">
    <property type="entry name" value="3-OH-isobutyrate_DH-rel_CS"/>
</dbReference>
<evidence type="ECO:0000256" key="7">
    <source>
        <dbReference type="ARBA" id="ARBA00049197"/>
    </source>
</evidence>
<comment type="caution">
    <text evidence="10">The sequence shown here is derived from an EMBL/GenBank/DDBJ whole genome shotgun (WGS) entry which is preliminary data.</text>
</comment>
<evidence type="ECO:0000313" key="11">
    <source>
        <dbReference type="Proteomes" id="UP000027361"/>
    </source>
</evidence>
<dbReference type="GO" id="GO:0006574">
    <property type="term" value="P:L-valine catabolic process"/>
    <property type="evidence" value="ECO:0007669"/>
    <property type="project" value="TreeGrafter"/>
</dbReference>
<reference evidence="10 11" key="1">
    <citation type="submission" date="2014-05" db="EMBL/GenBank/DDBJ databases">
        <title>Draft genome sequence of a rare smut relative, Tilletiaria anomala UBC 951.</title>
        <authorList>
            <consortium name="DOE Joint Genome Institute"/>
            <person name="Toome M."/>
            <person name="Kuo A."/>
            <person name="Henrissat B."/>
            <person name="Lipzen A."/>
            <person name="Tritt A."/>
            <person name="Yoshinaga Y."/>
            <person name="Zane M."/>
            <person name="Barry K."/>
            <person name="Grigoriev I.V."/>
            <person name="Spatafora J.W."/>
            <person name="Aimea M.C."/>
        </authorList>
    </citation>
    <scope>NUCLEOTIDE SEQUENCE [LARGE SCALE GENOMIC DNA]</scope>
    <source>
        <strain evidence="10 11">UBC 951</strain>
    </source>
</reference>
<protein>
    <recommendedName>
        <fullName evidence="3">3-hydroxyisobutyrate dehydrogenase</fullName>
        <ecNumber evidence="3">1.1.1.31</ecNumber>
    </recommendedName>
</protein>
<dbReference type="GO" id="GO:0050661">
    <property type="term" value="F:NADP binding"/>
    <property type="evidence" value="ECO:0007669"/>
    <property type="project" value="InterPro"/>
</dbReference>
<proteinExistence type="inferred from homology"/>
<evidence type="ECO:0000259" key="8">
    <source>
        <dbReference type="Pfam" id="PF03446"/>
    </source>
</evidence>
<feature type="domain" description="3-hydroxyisobutyrate dehydrogenase-like NAD-binding" evidence="9">
    <location>
        <begin position="230"/>
        <end position="352"/>
    </location>
</feature>
<feature type="domain" description="6-phosphogluconate dehydrogenase NADP-binding" evidence="8">
    <location>
        <begin position="18"/>
        <end position="156"/>
    </location>
</feature>
<dbReference type="Proteomes" id="UP000027361">
    <property type="component" value="Unassembled WGS sequence"/>
</dbReference>
<dbReference type="Gene3D" id="3.40.50.720">
    <property type="entry name" value="NAD(P)-binding Rossmann-like Domain"/>
    <property type="match status" value="1"/>
</dbReference>
<dbReference type="GeneID" id="25265323"/>
<comment type="catalytic activity">
    <reaction evidence="7">
        <text>3-hydroxy-2-methylpropanoate + NAD(+) = 2-methyl-3-oxopropanoate + NADH + H(+)</text>
        <dbReference type="Rhea" id="RHEA:17681"/>
        <dbReference type="ChEBI" id="CHEBI:11805"/>
        <dbReference type="ChEBI" id="CHEBI:15378"/>
        <dbReference type="ChEBI" id="CHEBI:57540"/>
        <dbReference type="ChEBI" id="CHEBI:57700"/>
        <dbReference type="ChEBI" id="CHEBI:57945"/>
        <dbReference type="EC" id="1.1.1.31"/>
    </reaction>
</comment>
<dbReference type="PANTHER" id="PTHR22981:SF7">
    <property type="entry name" value="3-HYDROXYISOBUTYRATE DEHYDROGENASE, MITOCHONDRIAL"/>
    <property type="match status" value="1"/>
</dbReference>
<dbReference type="GO" id="GO:0051287">
    <property type="term" value="F:NAD binding"/>
    <property type="evidence" value="ECO:0007669"/>
    <property type="project" value="InterPro"/>
</dbReference>
<accession>A0A066VGS7</accession>
<dbReference type="PROSITE" id="PS00895">
    <property type="entry name" value="3_HYDROXYISOBUT_DH"/>
    <property type="match status" value="1"/>
</dbReference>
<dbReference type="EC" id="1.1.1.31" evidence="3"/>
<dbReference type="SUPFAM" id="SSF51735">
    <property type="entry name" value="NAD(P)-binding Rossmann-fold domains"/>
    <property type="match status" value="1"/>
</dbReference>
<sequence>MFPTARILHSAVRDRTKTIGFIGLGAMGREMAANIVSKTFAESPDPSTSFVIHDVSEQSVTRFLTTTTSLHPGRSISPASSPAGVAQLSSTIITMLPSSPQVKDVYTGENGILEGLAALGDPATDSSFSTLCIDSTTLDPKVALEVATQVKAAGLSSSLSASATAGADQQQKQSAFDMIDAPVSGGVVGARAGSLSFMVGSDSAMSFKQAEAYLLKMGNRAVHCGKNTNGLIAKIANNLLLGISMLGTCEAMLLGTAHGLSPQMLAHILNTSTGKCWSSEVNNPAPGALQGTDKSPPADRDWEGGFASRLMSKDLGLAMSAARLEGVPVPLGQLANQIYQALGRTELYMNKDFGVAFKALADALGRPEFREDPAETKESC</sequence>
<dbReference type="InParanoid" id="A0A066VGS7"/>
<evidence type="ECO:0000256" key="5">
    <source>
        <dbReference type="ARBA" id="ARBA00023002"/>
    </source>
</evidence>
<keyword evidence="5" id="KW-0560">Oxidoreductase</keyword>